<dbReference type="InterPro" id="IPR036259">
    <property type="entry name" value="MFS_trans_sf"/>
</dbReference>
<feature type="transmembrane region" description="Helical" evidence="7">
    <location>
        <begin position="88"/>
        <end position="110"/>
    </location>
</feature>
<keyword evidence="5 7" id="KW-1133">Transmembrane helix</keyword>
<dbReference type="SUPFAM" id="SSF103473">
    <property type="entry name" value="MFS general substrate transporter"/>
    <property type="match status" value="1"/>
</dbReference>
<dbReference type="InterPro" id="IPR020846">
    <property type="entry name" value="MFS_dom"/>
</dbReference>
<evidence type="ECO:0000256" key="4">
    <source>
        <dbReference type="ARBA" id="ARBA00022692"/>
    </source>
</evidence>
<comment type="similarity">
    <text evidence="2">Belongs to the major facilitator superfamily.</text>
</comment>
<evidence type="ECO:0000256" key="3">
    <source>
        <dbReference type="ARBA" id="ARBA00022448"/>
    </source>
</evidence>
<dbReference type="PROSITE" id="PS50850">
    <property type="entry name" value="MFS"/>
    <property type="match status" value="1"/>
</dbReference>
<keyword evidence="4 7" id="KW-0812">Transmembrane</keyword>
<feature type="transmembrane region" description="Helical" evidence="7">
    <location>
        <begin position="160"/>
        <end position="181"/>
    </location>
</feature>
<comment type="subcellular location">
    <subcellularLocation>
        <location evidence="1">Membrane</location>
        <topology evidence="1">Multi-pass membrane protein</topology>
    </subcellularLocation>
</comment>
<feature type="transmembrane region" description="Helical" evidence="7">
    <location>
        <begin position="34"/>
        <end position="52"/>
    </location>
</feature>
<feature type="transmembrane region" description="Helical" evidence="7">
    <location>
        <begin position="64"/>
        <end position="82"/>
    </location>
</feature>
<feature type="transmembrane region" description="Helical" evidence="7">
    <location>
        <begin position="262"/>
        <end position="282"/>
    </location>
</feature>
<evidence type="ECO:0000256" key="2">
    <source>
        <dbReference type="ARBA" id="ARBA00008335"/>
    </source>
</evidence>
<organism evidence="9 10">
    <name type="scientific">Priapulus caudatus</name>
    <name type="common">Priapulid worm</name>
    <dbReference type="NCBI Taxonomy" id="37621"/>
    <lineage>
        <taxon>Eukaryota</taxon>
        <taxon>Metazoa</taxon>
        <taxon>Ecdysozoa</taxon>
        <taxon>Scalidophora</taxon>
        <taxon>Priapulida</taxon>
        <taxon>Priapulimorpha</taxon>
        <taxon>Priapulimorphida</taxon>
        <taxon>Priapulidae</taxon>
        <taxon>Priapulus</taxon>
    </lineage>
</organism>
<dbReference type="RefSeq" id="XP_014669031.1">
    <property type="nucleotide sequence ID" value="XM_014813545.1"/>
</dbReference>
<feature type="transmembrane region" description="Helical" evidence="7">
    <location>
        <begin position="415"/>
        <end position="434"/>
    </location>
</feature>
<dbReference type="Pfam" id="PF00083">
    <property type="entry name" value="Sugar_tr"/>
    <property type="match status" value="2"/>
</dbReference>
<evidence type="ECO:0000256" key="6">
    <source>
        <dbReference type="ARBA" id="ARBA00023136"/>
    </source>
</evidence>
<dbReference type="Proteomes" id="UP000695022">
    <property type="component" value="Unplaced"/>
</dbReference>
<dbReference type="PANTHER" id="PTHR23511">
    <property type="entry name" value="SYNAPTIC VESICLE GLYCOPROTEIN 2"/>
    <property type="match status" value="1"/>
</dbReference>
<evidence type="ECO:0000313" key="9">
    <source>
        <dbReference type="Proteomes" id="UP000695022"/>
    </source>
</evidence>
<reference evidence="10" key="1">
    <citation type="submission" date="2025-08" db="UniProtKB">
        <authorList>
            <consortium name="RefSeq"/>
        </authorList>
    </citation>
    <scope>IDENTIFICATION</scope>
</reference>
<dbReference type="PROSITE" id="PS00217">
    <property type="entry name" value="SUGAR_TRANSPORT_2"/>
    <property type="match status" value="1"/>
</dbReference>
<keyword evidence="9" id="KW-1185">Reference proteome</keyword>
<keyword evidence="6 7" id="KW-0472">Membrane</keyword>
<accession>A0ABM1EA10</accession>
<evidence type="ECO:0000256" key="5">
    <source>
        <dbReference type="ARBA" id="ARBA00022989"/>
    </source>
</evidence>
<dbReference type="Gene3D" id="1.20.1250.20">
    <property type="entry name" value="MFS general substrate transporter like domains"/>
    <property type="match status" value="1"/>
</dbReference>
<feature type="transmembrane region" description="Helical" evidence="7">
    <location>
        <begin position="122"/>
        <end position="144"/>
    </location>
</feature>
<evidence type="ECO:0000259" key="8">
    <source>
        <dbReference type="PROSITE" id="PS50850"/>
    </source>
</evidence>
<feature type="domain" description="Major facilitator superfamily (MFS) profile" evidence="8">
    <location>
        <begin position="1"/>
        <end position="472"/>
    </location>
</feature>
<dbReference type="GeneID" id="106810254"/>
<dbReference type="InterPro" id="IPR005828">
    <property type="entry name" value="MFS_sugar_transport-like"/>
</dbReference>
<evidence type="ECO:0000256" key="1">
    <source>
        <dbReference type="ARBA" id="ARBA00004141"/>
    </source>
</evidence>
<name>A0ABM1EA10_PRICU</name>
<keyword evidence="3" id="KW-0813">Transport</keyword>
<sequence length="472" mass="51684">MGWAVSACAVDMMCVSFLLPSAECELRLSSQNKGWLNASIFIGMMIGSYTLAALADIKGRRKMLICCLIFNAVCAALSSFAHSYWMLLVMRFLCGAAVGGSQPIVWSYFVEFQPRQKRGRMLSLMAAFWTIGNILVALLAWAIIPHTDMGHFSAYTYSSWRVFILVCTVPLLTSAVMLIFLPESPKWLLENGKEEQCLAILAKMYAVNHGTEQGFDVAHVQPSHVISDVSHDTSTMPHLGSIGRLVLKCRELLSAPLLRRTIVFTWVNFALAFGYYGLWMWFPELFKRLEESGRDDVSVCTSTLAGLNSSGVPDFGDCSEVGGSDELYINSLLVAASNFPGSVISVLFIDTLGRRWMLAGSMVTSSVLVFFIWFIKNKLENLILSCLFACVSVLAWNAIAVLGPEMFPTRVRATAYGFCLVFARVGAVLGNYVFGQLIDVNCTVPVLLVVGLLCAGGFSGLLLPDTIGAALH</sequence>
<gene>
    <name evidence="10" type="primary">LOC106810254</name>
</gene>
<feature type="transmembrane region" description="Helical" evidence="7">
    <location>
        <begin position="381"/>
        <end position="403"/>
    </location>
</feature>
<dbReference type="InterPro" id="IPR005829">
    <property type="entry name" value="Sugar_transporter_CS"/>
</dbReference>
<evidence type="ECO:0000313" key="10">
    <source>
        <dbReference type="RefSeq" id="XP_014669031.1"/>
    </source>
</evidence>
<feature type="transmembrane region" description="Helical" evidence="7">
    <location>
        <begin position="356"/>
        <end position="375"/>
    </location>
</feature>
<protein>
    <submittedName>
        <fullName evidence="10">Synaptic vesicle glycoprotein 2C-like</fullName>
    </submittedName>
</protein>
<proteinExistence type="inferred from homology"/>
<dbReference type="PANTHER" id="PTHR23511:SF34">
    <property type="entry name" value="SYNAPTIC VESICLE GLYCOPROTEIN 2"/>
    <property type="match status" value="1"/>
</dbReference>
<feature type="transmembrane region" description="Helical" evidence="7">
    <location>
        <begin position="446"/>
        <end position="463"/>
    </location>
</feature>
<evidence type="ECO:0000256" key="7">
    <source>
        <dbReference type="SAM" id="Phobius"/>
    </source>
</evidence>